<name>A0ABW0STI9_9GAMM</name>
<sequence length="40" mass="4645">MENDEKKPVWEKNSRGFWLTVCLMLGAVAGWLMFHLGVLH</sequence>
<keyword evidence="3" id="KW-1185">Reference proteome</keyword>
<reference evidence="3" key="1">
    <citation type="journal article" date="2019" name="Int. J. Syst. Evol. Microbiol.">
        <title>The Global Catalogue of Microorganisms (GCM) 10K type strain sequencing project: providing services to taxonomists for standard genome sequencing and annotation.</title>
        <authorList>
            <consortium name="The Broad Institute Genomics Platform"/>
            <consortium name="The Broad Institute Genome Sequencing Center for Infectious Disease"/>
            <person name="Wu L."/>
            <person name="Ma J."/>
        </authorList>
    </citation>
    <scope>NUCLEOTIDE SEQUENCE [LARGE SCALE GENOMIC DNA]</scope>
    <source>
        <strain evidence="3">CGMCC 1.13587</strain>
    </source>
</reference>
<evidence type="ECO:0000256" key="1">
    <source>
        <dbReference type="SAM" id="Phobius"/>
    </source>
</evidence>
<evidence type="ECO:0000313" key="2">
    <source>
        <dbReference type="EMBL" id="MFC5579845.1"/>
    </source>
</evidence>
<accession>A0ABW0STI9</accession>
<dbReference type="EMBL" id="JBHSNG010000001">
    <property type="protein sequence ID" value="MFC5579845.1"/>
    <property type="molecule type" value="Genomic_DNA"/>
</dbReference>
<dbReference type="Proteomes" id="UP001596111">
    <property type="component" value="Unassembled WGS sequence"/>
</dbReference>
<keyword evidence="1" id="KW-1133">Transmembrane helix</keyword>
<protein>
    <submittedName>
        <fullName evidence="2">Uncharacterized protein</fullName>
    </submittedName>
</protein>
<gene>
    <name evidence="2" type="ORF">ACFPPB_01760</name>
</gene>
<feature type="transmembrane region" description="Helical" evidence="1">
    <location>
        <begin position="16"/>
        <end position="39"/>
    </location>
</feature>
<comment type="caution">
    <text evidence="2">The sequence shown here is derived from an EMBL/GenBank/DDBJ whole genome shotgun (WGS) entry which is preliminary data.</text>
</comment>
<organism evidence="2 3">
    <name type="scientific">Rhodanobacter terrae</name>
    <dbReference type="NCBI Taxonomy" id="418647"/>
    <lineage>
        <taxon>Bacteria</taxon>
        <taxon>Pseudomonadati</taxon>
        <taxon>Pseudomonadota</taxon>
        <taxon>Gammaproteobacteria</taxon>
        <taxon>Lysobacterales</taxon>
        <taxon>Rhodanobacteraceae</taxon>
        <taxon>Rhodanobacter</taxon>
    </lineage>
</organism>
<keyword evidence="1" id="KW-0472">Membrane</keyword>
<proteinExistence type="predicted"/>
<evidence type="ECO:0000313" key="3">
    <source>
        <dbReference type="Proteomes" id="UP001596111"/>
    </source>
</evidence>
<dbReference type="RefSeq" id="WP_377323776.1">
    <property type="nucleotide sequence ID" value="NZ_JBHSNG010000001.1"/>
</dbReference>
<keyword evidence="1" id="KW-0812">Transmembrane</keyword>